<sequence length="351" mass="37824">MVSMLISKQLKVTSLKGDPSRLFKMLLTQQNTAAILHLREQTALLVEEHILTFLTSGQDVVLEGITSTLSQPPATPLIRKTIKECQLVAPKDDNNATTAPLDDSRPASHTVNPSSKPPTAYKLAKVKGVVVQTALLENGPHVEGMSLGDNTEAAQISSSDCPDEAIAQDTGYAVRSGSTPALAMAVNVSPVADNPVSAERFLFSQIDPRWPLTEVLLYLSRNSSTPCTDTLDPEPDQSCTTSIVNPETTNSCQHVAFTKDEAAVEHPTFPAPPVNQMHVEIIGIFSKCSAESESYRRVAEGACTTKFPAGTLFDDLVTHCEQAHSEFLNDLLGLDPGQLALIKSQMDESML</sequence>
<evidence type="ECO:0000313" key="2">
    <source>
        <dbReference type="EMBL" id="CAA7269159.1"/>
    </source>
</evidence>
<dbReference type="AlphaFoldDB" id="A0A8S0VTV9"/>
<keyword evidence="3" id="KW-1185">Reference proteome</keyword>
<accession>A0A8S0VTV9</accession>
<dbReference type="Proteomes" id="UP000467700">
    <property type="component" value="Unassembled WGS sequence"/>
</dbReference>
<reference evidence="2 3" key="1">
    <citation type="submission" date="2020-01" db="EMBL/GenBank/DDBJ databases">
        <authorList>
            <person name="Gupta K D."/>
        </authorList>
    </citation>
    <scope>NUCLEOTIDE SEQUENCE [LARGE SCALE GENOMIC DNA]</scope>
</reference>
<evidence type="ECO:0000313" key="3">
    <source>
        <dbReference type="Proteomes" id="UP000467700"/>
    </source>
</evidence>
<gene>
    <name evidence="2" type="ORF">AAE3_LOCUS11379</name>
</gene>
<name>A0A8S0VTV9_CYCAE</name>
<dbReference type="OrthoDB" id="10641831at2759"/>
<protein>
    <submittedName>
        <fullName evidence="2">Uncharacterized protein</fullName>
    </submittedName>
</protein>
<comment type="caution">
    <text evidence="2">The sequence shown here is derived from an EMBL/GenBank/DDBJ whole genome shotgun (WGS) entry which is preliminary data.</text>
</comment>
<dbReference type="EMBL" id="CACVBS010000075">
    <property type="protein sequence ID" value="CAA7269159.1"/>
    <property type="molecule type" value="Genomic_DNA"/>
</dbReference>
<organism evidence="2 3">
    <name type="scientific">Cyclocybe aegerita</name>
    <name type="common">Black poplar mushroom</name>
    <name type="synonym">Agrocybe aegerita</name>
    <dbReference type="NCBI Taxonomy" id="1973307"/>
    <lineage>
        <taxon>Eukaryota</taxon>
        <taxon>Fungi</taxon>
        <taxon>Dikarya</taxon>
        <taxon>Basidiomycota</taxon>
        <taxon>Agaricomycotina</taxon>
        <taxon>Agaricomycetes</taxon>
        <taxon>Agaricomycetidae</taxon>
        <taxon>Agaricales</taxon>
        <taxon>Agaricineae</taxon>
        <taxon>Bolbitiaceae</taxon>
        <taxon>Cyclocybe</taxon>
    </lineage>
</organism>
<evidence type="ECO:0000256" key="1">
    <source>
        <dbReference type="SAM" id="MobiDB-lite"/>
    </source>
</evidence>
<proteinExistence type="predicted"/>
<feature type="region of interest" description="Disordered" evidence="1">
    <location>
        <begin position="92"/>
        <end position="118"/>
    </location>
</feature>